<sequence>MRDAQVGRAAPQDAGTFDYVIVGAGSAGCVLANRLTKDPSVRVLLLEAGPKDNYIWLHVPIGYYFTFGNPRVDWCFTTEPEPGLGGRQIKYPRGKVLGGCSSINAMVYIRGQAADYDRWRDTGNPGWGWDEVLPYFKRSEDYSKGANAFHGAGGELAVEPIGESWEILDAFEKACIETGLEPTDDFNKGDSEGVGRFDLTRRNGLRWSTARAFLRPALERPNLKVLTGAHVQRLTFEGQRCTGVEFRQEGATFAAKAAGEVILSSGAVGSPQTLSCSGIGPAARLRDLGIPVVADLPGVGENLQDHVALRMLFKVKDTITLNQQAATLFGKAKMALQYALLRKGPLTIPPALVSAFTRSSPDQATPNVQFVAYPVSFDKVGDAPHPYPGFTASACLLNPFSRGHVRIASPDPMAAPKIQLNFLTDERDLDIAAGAMRAVRRAISGPALARFAPQEMQPGVTAQTDDELKDAARRYGMTIFHPVGTCRMGNDANAVVDARLRVHGIGGLRVVDASVMPTITSGNTNAPTIMIAEKAADMILQDRRSAA</sequence>
<name>A0A3L7ABV1_9HYPH</name>
<keyword evidence="4 5" id="KW-0274">FAD</keyword>
<dbReference type="Pfam" id="PF00732">
    <property type="entry name" value="GMC_oxred_N"/>
    <property type="match status" value="1"/>
</dbReference>
<evidence type="ECO:0000259" key="6">
    <source>
        <dbReference type="Pfam" id="PF00732"/>
    </source>
</evidence>
<accession>A0A3L7ABV1</accession>
<evidence type="ECO:0000313" key="9">
    <source>
        <dbReference type="Proteomes" id="UP000269692"/>
    </source>
</evidence>
<comment type="cofactor">
    <cofactor evidence="1 5">
        <name>FAD</name>
        <dbReference type="ChEBI" id="CHEBI:57692"/>
    </cofactor>
</comment>
<dbReference type="Gene3D" id="3.30.560.10">
    <property type="entry name" value="Glucose Oxidase, domain 3"/>
    <property type="match status" value="1"/>
</dbReference>
<keyword evidence="3" id="KW-0285">Flavoprotein</keyword>
<dbReference type="Gene3D" id="3.50.50.60">
    <property type="entry name" value="FAD/NAD(P)-binding domain"/>
    <property type="match status" value="1"/>
</dbReference>
<dbReference type="SUPFAM" id="SSF51905">
    <property type="entry name" value="FAD/NAD(P)-binding domain"/>
    <property type="match status" value="1"/>
</dbReference>
<dbReference type="PIRSF" id="PIRSF000137">
    <property type="entry name" value="Alcohol_oxidase"/>
    <property type="match status" value="1"/>
</dbReference>
<reference evidence="8 9" key="1">
    <citation type="submission" date="2018-10" db="EMBL/GenBank/DDBJ databases">
        <title>Xanthobacter tagetidis genome sequencing and assembly.</title>
        <authorList>
            <person name="Maclea K.S."/>
            <person name="Goen A.E."/>
            <person name="Fatima S.A."/>
        </authorList>
    </citation>
    <scope>NUCLEOTIDE SEQUENCE [LARGE SCALE GENOMIC DNA]</scope>
    <source>
        <strain evidence="8 9">ATCC 700314</strain>
    </source>
</reference>
<evidence type="ECO:0000256" key="1">
    <source>
        <dbReference type="ARBA" id="ARBA00001974"/>
    </source>
</evidence>
<dbReference type="Proteomes" id="UP000269692">
    <property type="component" value="Unassembled WGS sequence"/>
</dbReference>
<dbReference type="GO" id="GO:0050660">
    <property type="term" value="F:flavin adenine dinucleotide binding"/>
    <property type="evidence" value="ECO:0007669"/>
    <property type="project" value="InterPro"/>
</dbReference>
<evidence type="ECO:0000313" key="8">
    <source>
        <dbReference type="EMBL" id="RLP77198.1"/>
    </source>
</evidence>
<feature type="domain" description="Glucose-methanol-choline oxidoreductase N-terminal" evidence="6">
    <location>
        <begin position="17"/>
        <end position="307"/>
    </location>
</feature>
<feature type="domain" description="Glucose-methanol-choline oxidoreductase C-terminal" evidence="7">
    <location>
        <begin position="399"/>
        <end position="532"/>
    </location>
</feature>
<protein>
    <submittedName>
        <fullName evidence="8">FAD-binding protein</fullName>
    </submittedName>
</protein>
<organism evidence="8 9">
    <name type="scientific">Xanthobacter tagetidis</name>
    <dbReference type="NCBI Taxonomy" id="60216"/>
    <lineage>
        <taxon>Bacteria</taxon>
        <taxon>Pseudomonadati</taxon>
        <taxon>Pseudomonadota</taxon>
        <taxon>Alphaproteobacteria</taxon>
        <taxon>Hyphomicrobiales</taxon>
        <taxon>Xanthobacteraceae</taxon>
        <taxon>Xanthobacter</taxon>
    </lineage>
</organism>
<dbReference type="Pfam" id="PF05199">
    <property type="entry name" value="GMC_oxred_C"/>
    <property type="match status" value="1"/>
</dbReference>
<feature type="binding site" evidence="5">
    <location>
        <begin position="104"/>
        <end position="107"/>
    </location>
    <ligand>
        <name>FAD</name>
        <dbReference type="ChEBI" id="CHEBI:57692"/>
    </ligand>
</feature>
<keyword evidence="9" id="KW-1185">Reference proteome</keyword>
<dbReference type="EMBL" id="RCTF01000011">
    <property type="protein sequence ID" value="RLP77198.1"/>
    <property type="molecule type" value="Genomic_DNA"/>
</dbReference>
<dbReference type="InterPro" id="IPR000172">
    <property type="entry name" value="GMC_OxRdtase_N"/>
</dbReference>
<dbReference type="SUPFAM" id="SSF54373">
    <property type="entry name" value="FAD-linked reductases, C-terminal domain"/>
    <property type="match status" value="1"/>
</dbReference>
<dbReference type="OrthoDB" id="9785276at2"/>
<comment type="caution">
    <text evidence="8">The sequence shown here is derived from an EMBL/GenBank/DDBJ whole genome shotgun (WGS) entry which is preliminary data.</text>
</comment>
<dbReference type="AlphaFoldDB" id="A0A3L7ABV1"/>
<proteinExistence type="inferred from homology"/>
<evidence type="ECO:0000256" key="4">
    <source>
        <dbReference type="ARBA" id="ARBA00022827"/>
    </source>
</evidence>
<evidence type="ECO:0000256" key="3">
    <source>
        <dbReference type="ARBA" id="ARBA00022630"/>
    </source>
</evidence>
<dbReference type="InterPro" id="IPR012132">
    <property type="entry name" value="GMC_OxRdtase"/>
</dbReference>
<dbReference type="PROSITE" id="PS51257">
    <property type="entry name" value="PROKAR_LIPOPROTEIN"/>
    <property type="match status" value="1"/>
</dbReference>
<dbReference type="InterPro" id="IPR036188">
    <property type="entry name" value="FAD/NAD-bd_sf"/>
</dbReference>
<dbReference type="RefSeq" id="WP_121624036.1">
    <property type="nucleotide sequence ID" value="NZ_JACIIW010000008.1"/>
</dbReference>
<evidence type="ECO:0000256" key="5">
    <source>
        <dbReference type="PIRSR" id="PIRSR000137-2"/>
    </source>
</evidence>
<evidence type="ECO:0000259" key="7">
    <source>
        <dbReference type="Pfam" id="PF05199"/>
    </source>
</evidence>
<dbReference type="PANTHER" id="PTHR11552">
    <property type="entry name" value="GLUCOSE-METHANOL-CHOLINE GMC OXIDOREDUCTASE"/>
    <property type="match status" value="1"/>
</dbReference>
<dbReference type="GO" id="GO:0016614">
    <property type="term" value="F:oxidoreductase activity, acting on CH-OH group of donors"/>
    <property type="evidence" value="ECO:0007669"/>
    <property type="project" value="InterPro"/>
</dbReference>
<feature type="binding site" evidence="5">
    <location>
        <position position="231"/>
    </location>
    <ligand>
        <name>FAD</name>
        <dbReference type="ChEBI" id="CHEBI:57692"/>
    </ligand>
</feature>
<evidence type="ECO:0000256" key="2">
    <source>
        <dbReference type="ARBA" id="ARBA00010790"/>
    </source>
</evidence>
<gene>
    <name evidence="8" type="ORF">D9R14_14445</name>
</gene>
<comment type="similarity">
    <text evidence="2">Belongs to the GMC oxidoreductase family.</text>
</comment>
<dbReference type="PANTHER" id="PTHR11552:SF147">
    <property type="entry name" value="CHOLINE DEHYDROGENASE, MITOCHONDRIAL"/>
    <property type="match status" value="1"/>
</dbReference>
<feature type="binding site" evidence="5">
    <location>
        <position position="96"/>
    </location>
    <ligand>
        <name>FAD</name>
        <dbReference type="ChEBI" id="CHEBI:57692"/>
    </ligand>
</feature>
<dbReference type="InterPro" id="IPR007867">
    <property type="entry name" value="GMC_OxRtase_C"/>
</dbReference>